<proteinExistence type="predicted"/>
<evidence type="ECO:0000259" key="2">
    <source>
        <dbReference type="PROSITE" id="PS51186"/>
    </source>
</evidence>
<feature type="region of interest" description="Disordered" evidence="1">
    <location>
        <begin position="1"/>
        <end position="23"/>
    </location>
</feature>
<dbReference type="Proteomes" id="UP001370490">
    <property type="component" value="Unassembled WGS sequence"/>
</dbReference>
<evidence type="ECO:0000313" key="4">
    <source>
        <dbReference type="Proteomes" id="UP001370490"/>
    </source>
</evidence>
<gene>
    <name evidence="3" type="ORF">RJ641_000004</name>
</gene>
<dbReference type="AlphaFoldDB" id="A0AAN8UDY5"/>
<dbReference type="Pfam" id="PF00583">
    <property type="entry name" value="Acetyltransf_1"/>
    <property type="match status" value="1"/>
</dbReference>
<dbReference type="FunFam" id="3.40.630.30:FF:000116">
    <property type="entry name" value="Putative N-acetyltransferase HLS1"/>
    <property type="match status" value="1"/>
</dbReference>
<accession>A0AAN8UDY5</accession>
<organism evidence="3 4">
    <name type="scientific">Dillenia turbinata</name>
    <dbReference type="NCBI Taxonomy" id="194707"/>
    <lineage>
        <taxon>Eukaryota</taxon>
        <taxon>Viridiplantae</taxon>
        <taxon>Streptophyta</taxon>
        <taxon>Embryophyta</taxon>
        <taxon>Tracheophyta</taxon>
        <taxon>Spermatophyta</taxon>
        <taxon>Magnoliopsida</taxon>
        <taxon>eudicotyledons</taxon>
        <taxon>Gunneridae</taxon>
        <taxon>Pentapetalae</taxon>
        <taxon>Dilleniales</taxon>
        <taxon>Dilleniaceae</taxon>
        <taxon>Dillenia</taxon>
    </lineage>
</organism>
<sequence length="376" mass="41698">MSPKIAAESLPGEEAQGRGASGEVAKKAEVVVREYNEEGDKEAVVEMERRCELDMGKKKKKKPSLVTDLMGDPVARVRHCSIYVMLVAEDVKEGEIVGVIRGSVKTVTSGKDKALGDDFDDIPHYVKLAYVLGLRVSPTHRRCGVGTKLVQKLEEWCKHTGAEYMYMATECTNKASINLFTLKSDYTKFRTPAMLVQPVHAHCKPLSSSIAIATVPAELATSIYRCAFANSDKEVFKLEVKGVSRLTYAFCAGSRVLESCAPWFGLPTIDIFRQFGVYLLYGLYMEGSGASRLMKSLCTFVHNMAKDDDGCGAVVAEVGPADPIRECIPHLKKFSWDEDFWCIKRLTRGVSQDSDTHDWIKMAPSTPVIFVDPRDF</sequence>
<feature type="domain" description="N-acetyltransferase" evidence="2">
    <location>
        <begin position="30"/>
        <end position="207"/>
    </location>
</feature>
<name>A0AAN8UDY5_9MAGN</name>
<comment type="caution">
    <text evidence="3">The sequence shown here is derived from an EMBL/GenBank/DDBJ whole genome shotgun (WGS) entry which is preliminary data.</text>
</comment>
<reference evidence="3 4" key="1">
    <citation type="submission" date="2023-12" db="EMBL/GenBank/DDBJ databases">
        <title>A high-quality genome assembly for Dillenia turbinata (Dilleniales).</title>
        <authorList>
            <person name="Chanderbali A."/>
        </authorList>
    </citation>
    <scope>NUCLEOTIDE SEQUENCE [LARGE SCALE GENOMIC DNA]</scope>
    <source>
        <strain evidence="3">LSX21</strain>
        <tissue evidence="3">Leaf</tissue>
    </source>
</reference>
<dbReference type="PANTHER" id="PTHR47370:SF6">
    <property type="entry name" value="N-ACETYLTRANSFERASE HLS1-RELATED"/>
    <property type="match status" value="1"/>
</dbReference>
<dbReference type="InterPro" id="IPR016181">
    <property type="entry name" value="Acyl_CoA_acyltransferase"/>
</dbReference>
<dbReference type="GO" id="GO:0016747">
    <property type="term" value="F:acyltransferase activity, transferring groups other than amino-acyl groups"/>
    <property type="evidence" value="ECO:0007669"/>
    <property type="project" value="InterPro"/>
</dbReference>
<dbReference type="PANTHER" id="PTHR47370">
    <property type="entry name" value="ACYL-COA N-ACYLTRANSFERASES (NAT) SUPERFAMILY PROTEIN"/>
    <property type="match status" value="1"/>
</dbReference>
<dbReference type="InterPro" id="IPR052810">
    <property type="entry name" value="Plant_NAT"/>
</dbReference>
<evidence type="ECO:0000313" key="3">
    <source>
        <dbReference type="EMBL" id="KAK6911074.1"/>
    </source>
</evidence>
<dbReference type="InterPro" id="IPR000182">
    <property type="entry name" value="GNAT_dom"/>
</dbReference>
<dbReference type="PROSITE" id="PS51186">
    <property type="entry name" value="GNAT"/>
    <property type="match status" value="1"/>
</dbReference>
<protein>
    <submittedName>
        <fullName evidence="3">GNAT domain</fullName>
    </submittedName>
</protein>
<keyword evidence="4" id="KW-1185">Reference proteome</keyword>
<dbReference type="EMBL" id="JBAMMX010000031">
    <property type="protein sequence ID" value="KAK6911074.1"/>
    <property type="molecule type" value="Genomic_DNA"/>
</dbReference>
<dbReference type="Gene3D" id="3.40.630.30">
    <property type="match status" value="1"/>
</dbReference>
<evidence type="ECO:0000256" key="1">
    <source>
        <dbReference type="SAM" id="MobiDB-lite"/>
    </source>
</evidence>
<dbReference type="SUPFAM" id="SSF55729">
    <property type="entry name" value="Acyl-CoA N-acyltransferases (Nat)"/>
    <property type="match status" value="1"/>
</dbReference>
<dbReference type="CDD" id="cd04301">
    <property type="entry name" value="NAT_SF"/>
    <property type="match status" value="1"/>
</dbReference>